<dbReference type="GO" id="GO:0020037">
    <property type="term" value="F:heme binding"/>
    <property type="evidence" value="ECO:0007669"/>
    <property type="project" value="InterPro"/>
</dbReference>
<feature type="domain" description="Class III cytochrome C" evidence="7">
    <location>
        <begin position="96"/>
        <end position="190"/>
    </location>
</feature>
<dbReference type="RefSeq" id="WP_161436681.1">
    <property type="nucleotide sequence ID" value="NZ_WXYO01000007.1"/>
</dbReference>
<dbReference type="InterPro" id="IPR020942">
    <property type="entry name" value="Cyt_c_III_dom"/>
</dbReference>
<keyword evidence="9" id="KW-1185">Reference proteome</keyword>
<dbReference type="PROSITE" id="PS51257">
    <property type="entry name" value="PROKAR_LIPOPROTEIN"/>
    <property type="match status" value="1"/>
</dbReference>
<organism evidence="8 9">
    <name type="scientific">Poritiphilus flavus</name>
    <dbReference type="NCBI Taxonomy" id="2697053"/>
    <lineage>
        <taxon>Bacteria</taxon>
        <taxon>Pseudomonadati</taxon>
        <taxon>Bacteroidota</taxon>
        <taxon>Flavobacteriia</taxon>
        <taxon>Flavobacteriales</taxon>
        <taxon>Flavobacteriaceae</taxon>
        <taxon>Poritiphilus</taxon>
    </lineage>
</organism>
<dbReference type="InterPro" id="IPR036280">
    <property type="entry name" value="Multihaem_cyt_sf"/>
</dbReference>
<keyword evidence="4" id="KW-0732">Signal</keyword>
<dbReference type="Pfam" id="PF02085">
    <property type="entry name" value="Cytochrom_CIII"/>
    <property type="match status" value="1"/>
</dbReference>
<dbReference type="SUPFAM" id="SSF48695">
    <property type="entry name" value="Multiheme cytochromes"/>
    <property type="match status" value="1"/>
</dbReference>
<evidence type="ECO:0000256" key="4">
    <source>
        <dbReference type="ARBA" id="ARBA00022729"/>
    </source>
</evidence>
<evidence type="ECO:0000256" key="3">
    <source>
        <dbReference type="ARBA" id="ARBA00022723"/>
    </source>
</evidence>
<reference evidence="8 9" key="1">
    <citation type="submission" date="2020-01" db="EMBL/GenBank/DDBJ databases">
        <title>Bacteria diversity of Porities sp.</title>
        <authorList>
            <person name="Wang G."/>
        </authorList>
    </citation>
    <scope>NUCLEOTIDE SEQUENCE [LARGE SCALE GENOMIC DNA]</scope>
    <source>
        <strain evidence="8 9">R33</strain>
    </source>
</reference>
<proteinExistence type="predicted"/>
<evidence type="ECO:0000256" key="2">
    <source>
        <dbReference type="ARBA" id="ARBA00022617"/>
    </source>
</evidence>
<keyword evidence="5" id="KW-0249">Electron transport</keyword>
<dbReference type="AlphaFoldDB" id="A0A6L9EG79"/>
<evidence type="ECO:0000256" key="5">
    <source>
        <dbReference type="ARBA" id="ARBA00022982"/>
    </source>
</evidence>
<dbReference type="Gene3D" id="1.10.1130.10">
    <property type="entry name" value="Flavocytochrome C3, Chain A"/>
    <property type="match status" value="1"/>
</dbReference>
<name>A0A6L9EG79_9FLAO</name>
<gene>
    <name evidence="8" type="ORF">GTQ38_16685</name>
</gene>
<dbReference type="Gene3D" id="1.10.287.3080">
    <property type="match status" value="1"/>
</dbReference>
<keyword evidence="1" id="KW-0813">Transport</keyword>
<sequence>MKIKPKLFILVIICLLSSCKHKESGYHNLKEKIEEESKHYQDPGISSEVYIGDIETIEITEGEHTFLIPERKSQLKSYACTECHSKPLSELQQARDQQQAHWEIKIKHANSQTMNCATCHNPGDMNHLNSLAGIEIDFNQSYRLCAQCHSSQFEDWKGGAHGKNIGGWANPRAAMSCVNCHNPHEPQIASKWPVRFNTQKEMERK</sequence>
<keyword evidence="6" id="KW-0408">Iron</keyword>
<dbReference type="InterPro" id="IPR051829">
    <property type="entry name" value="Multiheme_Cytochr_ET"/>
</dbReference>
<keyword evidence="2" id="KW-0349">Heme</keyword>
<dbReference type="PANTHER" id="PTHR35038">
    <property type="entry name" value="DISSIMILATORY SULFITE REDUCTASE SIRA"/>
    <property type="match status" value="1"/>
</dbReference>
<accession>A0A6L9EG79</accession>
<comment type="caution">
    <text evidence="8">The sequence shown here is derived from an EMBL/GenBank/DDBJ whole genome shotgun (WGS) entry which is preliminary data.</text>
</comment>
<dbReference type="EMBL" id="WXYO01000007">
    <property type="protein sequence ID" value="NAS13652.1"/>
    <property type="molecule type" value="Genomic_DNA"/>
</dbReference>
<evidence type="ECO:0000313" key="8">
    <source>
        <dbReference type="EMBL" id="NAS13652.1"/>
    </source>
</evidence>
<evidence type="ECO:0000313" key="9">
    <source>
        <dbReference type="Proteomes" id="UP000475249"/>
    </source>
</evidence>
<evidence type="ECO:0000256" key="1">
    <source>
        <dbReference type="ARBA" id="ARBA00022448"/>
    </source>
</evidence>
<dbReference type="GO" id="GO:0009055">
    <property type="term" value="F:electron transfer activity"/>
    <property type="evidence" value="ECO:0007669"/>
    <property type="project" value="InterPro"/>
</dbReference>
<evidence type="ECO:0000256" key="6">
    <source>
        <dbReference type="ARBA" id="ARBA00023004"/>
    </source>
</evidence>
<dbReference type="GO" id="GO:0046872">
    <property type="term" value="F:metal ion binding"/>
    <property type="evidence" value="ECO:0007669"/>
    <property type="project" value="UniProtKB-KW"/>
</dbReference>
<evidence type="ECO:0000259" key="7">
    <source>
        <dbReference type="Pfam" id="PF02085"/>
    </source>
</evidence>
<dbReference type="Proteomes" id="UP000475249">
    <property type="component" value="Unassembled WGS sequence"/>
</dbReference>
<protein>
    <submittedName>
        <fullName evidence="8">Cytochrome C</fullName>
    </submittedName>
</protein>
<keyword evidence="3" id="KW-0479">Metal-binding</keyword>